<feature type="region of interest" description="Disordered" evidence="1">
    <location>
        <begin position="1"/>
        <end position="43"/>
    </location>
</feature>
<gene>
    <name evidence="2" type="ORF">CDV36_000245</name>
</gene>
<feature type="compositionally biased region" description="Basic and acidic residues" evidence="1">
    <location>
        <begin position="16"/>
        <end position="33"/>
    </location>
</feature>
<keyword evidence="3" id="KW-1185">Reference proteome</keyword>
<dbReference type="Proteomes" id="UP000277212">
    <property type="component" value="Unassembled WGS sequence"/>
</dbReference>
<dbReference type="EMBL" id="NKUJ01000002">
    <property type="protein sequence ID" value="RMJ20072.1"/>
    <property type="molecule type" value="Genomic_DNA"/>
</dbReference>
<sequence length="277" mass="30809">MTGRGKAGTPAPPRLPPRDPTLKTRPVPPERHFGIRSIGPGAASDIRSTIEPFAKLKERVGPFSRSDECGSAMYLLKSIDRRSHRLDVDGPTWGYFIFVTSYSEVAMQNLESAAEKVVEVVRRSLTQSHPAIGAEATKRFKLDLIQDPEAPQDASDDRIREEFNAMLKGHGFWPSGCGSSGPLTPTRRFACLVFDEATILELAKVLLPEDPDDDYKALEQVEIKIIDRVWKRPRSGRDSYPGVDWCPVSGLPGAYYLIGSGDSGSMMDMYPMRNEFY</sequence>
<evidence type="ECO:0000256" key="1">
    <source>
        <dbReference type="SAM" id="MobiDB-lite"/>
    </source>
</evidence>
<evidence type="ECO:0000313" key="3">
    <source>
        <dbReference type="Proteomes" id="UP000277212"/>
    </source>
</evidence>
<reference evidence="2 3" key="1">
    <citation type="submission" date="2017-06" db="EMBL/GenBank/DDBJ databases">
        <title>Comparative genomic analysis of Ambrosia Fusariam Clade fungi.</title>
        <authorList>
            <person name="Stajich J.E."/>
            <person name="Carrillo J."/>
            <person name="Kijimoto T."/>
            <person name="Eskalen A."/>
            <person name="O'Donnell K."/>
            <person name="Kasson M."/>
        </authorList>
    </citation>
    <scope>NUCLEOTIDE SEQUENCE [LARGE SCALE GENOMIC DNA]</scope>
    <source>
        <strain evidence="2">UCR3666</strain>
    </source>
</reference>
<comment type="caution">
    <text evidence="2">The sequence shown here is derived from an EMBL/GenBank/DDBJ whole genome shotgun (WGS) entry which is preliminary data.</text>
</comment>
<accession>A0A3M2SSD6</accession>
<protein>
    <submittedName>
        <fullName evidence="2">Uncharacterized protein</fullName>
    </submittedName>
</protein>
<proteinExistence type="predicted"/>
<evidence type="ECO:0000313" key="2">
    <source>
        <dbReference type="EMBL" id="RMJ20072.1"/>
    </source>
</evidence>
<dbReference type="OrthoDB" id="5101662at2759"/>
<organism evidence="2 3">
    <name type="scientific">Fusarium kuroshium</name>
    <dbReference type="NCBI Taxonomy" id="2010991"/>
    <lineage>
        <taxon>Eukaryota</taxon>
        <taxon>Fungi</taxon>
        <taxon>Dikarya</taxon>
        <taxon>Ascomycota</taxon>
        <taxon>Pezizomycotina</taxon>
        <taxon>Sordariomycetes</taxon>
        <taxon>Hypocreomycetidae</taxon>
        <taxon>Hypocreales</taxon>
        <taxon>Nectriaceae</taxon>
        <taxon>Fusarium</taxon>
        <taxon>Fusarium solani species complex</taxon>
    </lineage>
</organism>
<name>A0A3M2SSD6_9HYPO</name>
<dbReference type="AlphaFoldDB" id="A0A3M2SSD6"/>